<keyword evidence="4 7" id="KW-1133">Transmembrane helix</keyword>
<sequence>MPSSLTRLQSLGENVAAAVESMRQAKGRSALTVLGVVIGVSTVMAMAAIVRGVQQQIVHTIEIAGPTTFYVMKVFSQTPLNPDNLPAWVRIRPDLREEEAQRIAALPEIRYAAIWGQILNRVEYAGVRTNVGVVMGADDGYPEIYGGELTSGRWFTAAELRSGEGVVVLDADAAAKLFGAVQPIDKWVRVGGRSARVIGVYQAAKNIFEPPGQKVHAIVSYRMLDRQFAIDKTNALFIPVKPRPGVTVADAQGAVTVALRELRRLHPADRSTFDFITQEQILDTFNKITGVFFLVMIVLSSVGLMVGGIGVMAVMMISVTDRTREIGIRKACGATRGDIMLQFLTEASTLTGIGGAIGIVVGLLVGRVANSAMKIQASPPVNLTLLAVGVSVGIGLVFGLLPARRAARLDPIEALRYE</sequence>
<organism evidence="10 11">
    <name type="scientific">Gemmatirosa kalamazoonensis</name>
    <dbReference type="NCBI Taxonomy" id="861299"/>
    <lineage>
        <taxon>Bacteria</taxon>
        <taxon>Pseudomonadati</taxon>
        <taxon>Gemmatimonadota</taxon>
        <taxon>Gemmatimonadia</taxon>
        <taxon>Gemmatimonadales</taxon>
        <taxon>Gemmatimonadaceae</taxon>
        <taxon>Gemmatirosa</taxon>
    </lineage>
</organism>
<dbReference type="Pfam" id="PF02687">
    <property type="entry name" value="FtsX"/>
    <property type="match status" value="1"/>
</dbReference>
<dbReference type="PANTHER" id="PTHR30572">
    <property type="entry name" value="MEMBRANE COMPONENT OF TRANSPORTER-RELATED"/>
    <property type="match status" value="1"/>
</dbReference>
<dbReference type="InterPro" id="IPR025857">
    <property type="entry name" value="MacB_PCD"/>
</dbReference>
<dbReference type="RefSeq" id="WP_104022351.1">
    <property type="nucleotide sequence ID" value="NZ_CP007128.1"/>
</dbReference>
<dbReference type="STRING" id="861299.J421_1414"/>
<keyword evidence="3 7" id="KW-0812">Transmembrane</keyword>
<evidence type="ECO:0000313" key="10">
    <source>
        <dbReference type="EMBL" id="AHG88951.1"/>
    </source>
</evidence>
<dbReference type="GO" id="GO:0005886">
    <property type="term" value="C:plasma membrane"/>
    <property type="evidence" value="ECO:0007669"/>
    <property type="project" value="UniProtKB-SubCell"/>
</dbReference>
<dbReference type="Proteomes" id="UP000019151">
    <property type="component" value="Chromosome"/>
</dbReference>
<keyword evidence="11" id="KW-1185">Reference proteome</keyword>
<dbReference type="AlphaFoldDB" id="W0RDR8"/>
<feature type="transmembrane region" description="Helical" evidence="7">
    <location>
        <begin position="291"/>
        <end position="318"/>
    </location>
</feature>
<proteinExistence type="inferred from homology"/>
<dbReference type="EMBL" id="CP007128">
    <property type="protein sequence ID" value="AHG88951.1"/>
    <property type="molecule type" value="Genomic_DNA"/>
</dbReference>
<protein>
    <submittedName>
        <fullName evidence="10">MacB-like periplasmic core domain protein</fullName>
    </submittedName>
</protein>
<keyword evidence="2" id="KW-1003">Cell membrane</keyword>
<evidence type="ECO:0000256" key="6">
    <source>
        <dbReference type="ARBA" id="ARBA00038076"/>
    </source>
</evidence>
<name>W0RDR8_9BACT</name>
<dbReference type="KEGG" id="gba:J421_1414"/>
<feature type="domain" description="ABC3 transporter permease C-terminal" evidence="8">
    <location>
        <begin position="298"/>
        <end position="411"/>
    </location>
</feature>
<feature type="transmembrane region" description="Helical" evidence="7">
    <location>
        <begin position="339"/>
        <end position="365"/>
    </location>
</feature>
<reference evidence="10 11" key="1">
    <citation type="journal article" date="2014" name="Genome Announc.">
        <title>Genome Sequence and Methylome of Soil Bacterium Gemmatirosa kalamazoonensis KBS708T, a Member of the Rarely Cultivated Gemmatimonadetes Phylum.</title>
        <authorList>
            <person name="Debruyn J.M."/>
            <person name="Radosevich M."/>
            <person name="Wommack K.E."/>
            <person name="Polson S.W."/>
            <person name="Hauser L.J."/>
            <person name="Fawaz M.N."/>
            <person name="Korlach J."/>
            <person name="Tsai Y.C."/>
        </authorList>
    </citation>
    <scope>NUCLEOTIDE SEQUENCE [LARGE SCALE GENOMIC DNA]</scope>
    <source>
        <strain evidence="10 11">KBS708</strain>
    </source>
</reference>
<evidence type="ECO:0000256" key="2">
    <source>
        <dbReference type="ARBA" id="ARBA00022475"/>
    </source>
</evidence>
<keyword evidence="5 7" id="KW-0472">Membrane</keyword>
<comment type="similarity">
    <text evidence="6">Belongs to the ABC-4 integral membrane protein family.</text>
</comment>
<dbReference type="InterPro" id="IPR050250">
    <property type="entry name" value="Macrolide_Exporter_MacB"/>
</dbReference>
<dbReference type="InParanoid" id="W0RDR8"/>
<feature type="domain" description="MacB-like periplasmic core" evidence="9">
    <location>
        <begin position="29"/>
        <end position="256"/>
    </location>
</feature>
<accession>W0RDR8</accession>
<dbReference type="HOGENOM" id="CLU_000604_8_0_0"/>
<dbReference type="Pfam" id="PF12704">
    <property type="entry name" value="MacB_PCD"/>
    <property type="match status" value="1"/>
</dbReference>
<dbReference type="PANTHER" id="PTHR30572:SF4">
    <property type="entry name" value="ABC TRANSPORTER PERMEASE YTRF"/>
    <property type="match status" value="1"/>
</dbReference>
<evidence type="ECO:0000256" key="5">
    <source>
        <dbReference type="ARBA" id="ARBA00023136"/>
    </source>
</evidence>
<dbReference type="InterPro" id="IPR003838">
    <property type="entry name" value="ABC3_permease_C"/>
</dbReference>
<evidence type="ECO:0000256" key="7">
    <source>
        <dbReference type="SAM" id="Phobius"/>
    </source>
</evidence>
<evidence type="ECO:0000313" key="11">
    <source>
        <dbReference type="Proteomes" id="UP000019151"/>
    </source>
</evidence>
<feature type="transmembrane region" description="Helical" evidence="7">
    <location>
        <begin position="30"/>
        <end position="50"/>
    </location>
</feature>
<evidence type="ECO:0000256" key="1">
    <source>
        <dbReference type="ARBA" id="ARBA00004651"/>
    </source>
</evidence>
<evidence type="ECO:0000259" key="8">
    <source>
        <dbReference type="Pfam" id="PF02687"/>
    </source>
</evidence>
<gene>
    <name evidence="10" type="ORF">J421_1414</name>
</gene>
<dbReference type="GO" id="GO:0022857">
    <property type="term" value="F:transmembrane transporter activity"/>
    <property type="evidence" value="ECO:0007669"/>
    <property type="project" value="TreeGrafter"/>
</dbReference>
<dbReference type="eggNOG" id="COG0577">
    <property type="taxonomic scope" value="Bacteria"/>
</dbReference>
<dbReference type="OrthoDB" id="9770099at2"/>
<comment type="subcellular location">
    <subcellularLocation>
        <location evidence="1">Cell membrane</location>
        <topology evidence="1">Multi-pass membrane protein</topology>
    </subcellularLocation>
</comment>
<feature type="transmembrane region" description="Helical" evidence="7">
    <location>
        <begin position="385"/>
        <end position="403"/>
    </location>
</feature>
<evidence type="ECO:0000259" key="9">
    <source>
        <dbReference type="Pfam" id="PF12704"/>
    </source>
</evidence>
<evidence type="ECO:0000256" key="3">
    <source>
        <dbReference type="ARBA" id="ARBA00022692"/>
    </source>
</evidence>
<evidence type="ECO:0000256" key="4">
    <source>
        <dbReference type="ARBA" id="ARBA00022989"/>
    </source>
</evidence>